<reference evidence="1 2" key="1">
    <citation type="submission" date="2015-11" db="EMBL/GenBank/DDBJ databases">
        <title>Butyribacter intestini gen. nov., sp. nov., a butyric acid-producing bacterium of the family Lachnospiraceae isolated from the human faeces.</title>
        <authorList>
            <person name="Zou Y."/>
            <person name="Xue W."/>
            <person name="Luo G."/>
            <person name="Lv M."/>
        </authorList>
    </citation>
    <scope>NUCLEOTIDE SEQUENCE [LARGE SCALE GENOMIC DNA]</scope>
    <source>
        <strain evidence="1 2">ACET-33324</strain>
    </source>
</reference>
<gene>
    <name evidence="1" type="ORF">ASU35_15360</name>
</gene>
<sequence>MTVDGEEYDIRTWNFRPAKNDKNGHTCAEMVEYTLFKMVADEHGSHGEEVGEGRLRIEWKNN</sequence>
<dbReference type="AlphaFoldDB" id="A0A0V8QB08"/>
<dbReference type="EMBL" id="LNAM01000203">
    <property type="protein sequence ID" value="KSV57719.1"/>
    <property type="molecule type" value="Genomic_DNA"/>
</dbReference>
<keyword evidence="2" id="KW-1185">Reference proteome</keyword>
<name>A0A0V8QB08_9FIRM</name>
<proteinExistence type="predicted"/>
<protein>
    <submittedName>
        <fullName evidence="1">Uncharacterized protein</fullName>
    </submittedName>
</protein>
<evidence type="ECO:0000313" key="2">
    <source>
        <dbReference type="Proteomes" id="UP000054874"/>
    </source>
</evidence>
<comment type="caution">
    <text evidence="1">The sequence shown here is derived from an EMBL/GenBank/DDBJ whole genome shotgun (WGS) entry which is preliminary data.</text>
</comment>
<dbReference type="Proteomes" id="UP000054874">
    <property type="component" value="Unassembled WGS sequence"/>
</dbReference>
<accession>A0A0V8QB08</accession>
<organism evidence="1 2">
    <name type="scientific">Acetivibrio ethanolgignens</name>
    <dbReference type="NCBI Taxonomy" id="290052"/>
    <lineage>
        <taxon>Bacteria</taxon>
        <taxon>Bacillati</taxon>
        <taxon>Bacillota</taxon>
        <taxon>Clostridia</taxon>
        <taxon>Eubacteriales</taxon>
        <taxon>Oscillospiraceae</taxon>
        <taxon>Acetivibrio</taxon>
    </lineage>
</organism>
<evidence type="ECO:0000313" key="1">
    <source>
        <dbReference type="EMBL" id="KSV57719.1"/>
    </source>
</evidence>